<protein>
    <submittedName>
        <fullName evidence="1">(salmon louse) hypothetical protein</fullName>
    </submittedName>
</protein>
<organism evidence="1 2">
    <name type="scientific">Lepeophtheirus salmonis</name>
    <name type="common">Salmon louse</name>
    <name type="synonym">Caligus salmonis</name>
    <dbReference type="NCBI Taxonomy" id="72036"/>
    <lineage>
        <taxon>Eukaryota</taxon>
        <taxon>Metazoa</taxon>
        <taxon>Ecdysozoa</taxon>
        <taxon>Arthropoda</taxon>
        <taxon>Crustacea</taxon>
        <taxon>Multicrustacea</taxon>
        <taxon>Hexanauplia</taxon>
        <taxon>Copepoda</taxon>
        <taxon>Siphonostomatoida</taxon>
        <taxon>Caligidae</taxon>
        <taxon>Lepeophtheirus</taxon>
    </lineage>
</organism>
<dbReference type="AlphaFoldDB" id="A0A7R8CXZ7"/>
<evidence type="ECO:0000313" key="2">
    <source>
        <dbReference type="Proteomes" id="UP000675881"/>
    </source>
</evidence>
<keyword evidence="2" id="KW-1185">Reference proteome</keyword>
<evidence type="ECO:0000313" key="1">
    <source>
        <dbReference type="EMBL" id="CAF2937316.1"/>
    </source>
</evidence>
<gene>
    <name evidence="1" type="ORF">LSAA_10273</name>
</gene>
<sequence length="221" mass="25308">MQSVGNDIHNLDIASMHKGKTMKGLVLALSFVKDCVKVSDQDIIRIEKNARLQALSRAWKAEQKWRYTASRFGDIFSFKRLFEIINEIEVCGIQIFDIIFDLGNKTFHSQLGLLKLGQFSDPHDPRRPIFGFLDVSHLIRLTQNDLLDKGYLIPNCNGKSLRGGFGLYLEEQLAILDEMLDSMNSMQIDDLPLPLSTVDDCNFNEQKEPVEQHKKKAKLPW</sequence>
<accession>A0A7R8CXZ7</accession>
<proteinExistence type="predicted"/>
<dbReference type="Proteomes" id="UP000675881">
    <property type="component" value="Chromosome 5"/>
</dbReference>
<dbReference type="EMBL" id="HG994584">
    <property type="protein sequence ID" value="CAF2937316.1"/>
    <property type="molecule type" value="Genomic_DNA"/>
</dbReference>
<name>A0A7R8CXZ7_LEPSM</name>
<reference evidence="1" key="1">
    <citation type="submission" date="2021-02" db="EMBL/GenBank/DDBJ databases">
        <authorList>
            <person name="Bekaert M."/>
        </authorList>
    </citation>
    <scope>NUCLEOTIDE SEQUENCE</scope>
    <source>
        <strain evidence="1">IoA-00</strain>
    </source>
</reference>